<dbReference type="PROSITE" id="PS50005">
    <property type="entry name" value="TPR"/>
    <property type="match status" value="1"/>
</dbReference>
<feature type="compositionally biased region" description="Polar residues" evidence="2">
    <location>
        <begin position="390"/>
        <end position="399"/>
    </location>
</feature>
<dbReference type="Proteomes" id="UP001259832">
    <property type="component" value="Unassembled WGS sequence"/>
</dbReference>
<organism evidence="3 4">
    <name type="scientific">Phytophthora citrophthora</name>
    <dbReference type="NCBI Taxonomy" id="4793"/>
    <lineage>
        <taxon>Eukaryota</taxon>
        <taxon>Sar</taxon>
        <taxon>Stramenopiles</taxon>
        <taxon>Oomycota</taxon>
        <taxon>Peronosporomycetes</taxon>
        <taxon>Peronosporales</taxon>
        <taxon>Peronosporaceae</taxon>
        <taxon>Phytophthora</taxon>
    </lineage>
</organism>
<proteinExistence type="predicted"/>
<feature type="repeat" description="TPR" evidence="1">
    <location>
        <begin position="138"/>
        <end position="171"/>
    </location>
</feature>
<dbReference type="SUPFAM" id="SSF48452">
    <property type="entry name" value="TPR-like"/>
    <property type="match status" value="1"/>
</dbReference>
<comment type="caution">
    <text evidence="3">The sequence shown here is derived from an EMBL/GenBank/DDBJ whole genome shotgun (WGS) entry which is preliminary data.</text>
</comment>
<dbReference type="InterPro" id="IPR019734">
    <property type="entry name" value="TPR_rpt"/>
</dbReference>
<dbReference type="EMBL" id="JASMQC010000012">
    <property type="protein sequence ID" value="KAK1941486.1"/>
    <property type="molecule type" value="Genomic_DNA"/>
</dbReference>
<feature type="region of interest" description="Disordered" evidence="2">
    <location>
        <begin position="293"/>
        <end position="404"/>
    </location>
</feature>
<feature type="compositionally biased region" description="Low complexity" evidence="2">
    <location>
        <begin position="294"/>
        <end position="304"/>
    </location>
</feature>
<evidence type="ECO:0000256" key="2">
    <source>
        <dbReference type="SAM" id="MobiDB-lite"/>
    </source>
</evidence>
<dbReference type="AlphaFoldDB" id="A0AAD9GN44"/>
<sequence>MKQLVRPPPLDSMQYAQISGSILGSNILEKIKRADNLSVQLERSDRFMDATHTYEQAAKMLLRCIQKREGAPGVMPDEVKWLRIDYEIRCVQLVALCMCGARKSVATGDNTTFLLLKKAEELTSRDGLQYCKKHVQRAAVYQNIANYYKKQKKYQAALQAAEKAVRSNDKLALSDRFPIAYFLQACLHGLLLEPAKAGFMYTACLTVAESQRSASDSPQVAEVFYTLKAATLHNLAIEWANLNMPDQTRDALASAMEVGVHYLPQTHPVVVRILETYKVMRENFLFHTSRSTTAPVAVPAQKPAPIRPTSLPDKGSKRPVPPSLLKTPQESPSNVTSPKARRILTREAYHPESEDISPRPPSSRRPVSPRSATRSSPRARTAARLTTTPQSPVALSGQTLPPGATRTSHLGAIPDKIYSHTLGAKYNSHKERVLEEARAFGARRRAAMRIQVTQT</sequence>
<feature type="compositionally biased region" description="Polar residues" evidence="2">
    <location>
        <begin position="326"/>
        <end position="337"/>
    </location>
</feature>
<dbReference type="InterPro" id="IPR011990">
    <property type="entry name" value="TPR-like_helical_dom_sf"/>
</dbReference>
<dbReference type="SMART" id="SM00028">
    <property type="entry name" value="TPR"/>
    <property type="match status" value="3"/>
</dbReference>
<protein>
    <submittedName>
        <fullName evidence="3">Uncharacterized protein</fullName>
    </submittedName>
</protein>
<evidence type="ECO:0000313" key="3">
    <source>
        <dbReference type="EMBL" id="KAK1941486.1"/>
    </source>
</evidence>
<feature type="compositionally biased region" description="Low complexity" evidence="2">
    <location>
        <begin position="364"/>
        <end position="389"/>
    </location>
</feature>
<gene>
    <name evidence="3" type="ORF">P3T76_007352</name>
</gene>
<name>A0AAD9GN44_9STRA</name>
<feature type="compositionally biased region" description="Basic and acidic residues" evidence="2">
    <location>
        <begin position="344"/>
        <end position="357"/>
    </location>
</feature>
<keyword evidence="4" id="KW-1185">Reference proteome</keyword>
<dbReference type="Gene3D" id="1.25.40.10">
    <property type="entry name" value="Tetratricopeptide repeat domain"/>
    <property type="match status" value="1"/>
</dbReference>
<accession>A0AAD9GN44</accession>
<evidence type="ECO:0000313" key="4">
    <source>
        <dbReference type="Proteomes" id="UP001259832"/>
    </source>
</evidence>
<reference evidence="3" key="1">
    <citation type="submission" date="2023-08" db="EMBL/GenBank/DDBJ databases">
        <title>Reference Genome Resource for the Citrus Pathogen Phytophthora citrophthora.</title>
        <authorList>
            <person name="Moller H."/>
            <person name="Coetzee B."/>
            <person name="Rose L.J."/>
            <person name="Van Niekerk J.M."/>
        </authorList>
    </citation>
    <scope>NUCLEOTIDE SEQUENCE</scope>
    <source>
        <strain evidence="3">STE-U-9442</strain>
    </source>
</reference>
<keyword evidence="1" id="KW-0802">TPR repeat</keyword>
<evidence type="ECO:0000256" key="1">
    <source>
        <dbReference type="PROSITE-ProRule" id="PRU00339"/>
    </source>
</evidence>